<feature type="non-terminal residue" evidence="1">
    <location>
        <position position="1"/>
    </location>
</feature>
<keyword evidence="2" id="KW-1185">Reference proteome</keyword>
<accession>A0AAD7AJK9</accession>
<proteinExistence type="predicted"/>
<organism evidence="1 2">
    <name type="scientific">Mycena albidolilacea</name>
    <dbReference type="NCBI Taxonomy" id="1033008"/>
    <lineage>
        <taxon>Eukaryota</taxon>
        <taxon>Fungi</taxon>
        <taxon>Dikarya</taxon>
        <taxon>Basidiomycota</taxon>
        <taxon>Agaricomycotina</taxon>
        <taxon>Agaricomycetes</taxon>
        <taxon>Agaricomycetidae</taxon>
        <taxon>Agaricales</taxon>
        <taxon>Marasmiineae</taxon>
        <taxon>Mycenaceae</taxon>
        <taxon>Mycena</taxon>
    </lineage>
</organism>
<dbReference type="Proteomes" id="UP001218218">
    <property type="component" value="Unassembled WGS sequence"/>
</dbReference>
<sequence length="59" mass="6394">VEECGGVAEWLTWVNSGGGEAVSPCHGAGRSCSSLSFFDYLMKEKDAWDAVQDVRGWIV</sequence>
<gene>
    <name evidence="1" type="ORF">DFH08DRAFT_659431</name>
</gene>
<dbReference type="EMBL" id="JARIHO010000005">
    <property type="protein sequence ID" value="KAJ7360927.1"/>
    <property type="molecule type" value="Genomic_DNA"/>
</dbReference>
<comment type="caution">
    <text evidence="1">The sequence shown here is derived from an EMBL/GenBank/DDBJ whole genome shotgun (WGS) entry which is preliminary data.</text>
</comment>
<dbReference type="AlphaFoldDB" id="A0AAD7AJK9"/>
<evidence type="ECO:0000313" key="2">
    <source>
        <dbReference type="Proteomes" id="UP001218218"/>
    </source>
</evidence>
<protein>
    <submittedName>
        <fullName evidence="1">Uncharacterized protein</fullName>
    </submittedName>
</protein>
<feature type="non-terminal residue" evidence="1">
    <location>
        <position position="59"/>
    </location>
</feature>
<name>A0AAD7AJK9_9AGAR</name>
<reference evidence="1" key="1">
    <citation type="submission" date="2023-03" db="EMBL/GenBank/DDBJ databases">
        <title>Massive genome expansion in bonnet fungi (Mycena s.s.) driven by repeated elements and novel gene families across ecological guilds.</title>
        <authorList>
            <consortium name="Lawrence Berkeley National Laboratory"/>
            <person name="Harder C.B."/>
            <person name="Miyauchi S."/>
            <person name="Viragh M."/>
            <person name="Kuo A."/>
            <person name="Thoen E."/>
            <person name="Andreopoulos B."/>
            <person name="Lu D."/>
            <person name="Skrede I."/>
            <person name="Drula E."/>
            <person name="Henrissat B."/>
            <person name="Morin E."/>
            <person name="Kohler A."/>
            <person name="Barry K."/>
            <person name="LaButti K."/>
            <person name="Morin E."/>
            <person name="Salamov A."/>
            <person name="Lipzen A."/>
            <person name="Mereny Z."/>
            <person name="Hegedus B."/>
            <person name="Baldrian P."/>
            <person name="Stursova M."/>
            <person name="Weitz H."/>
            <person name="Taylor A."/>
            <person name="Grigoriev I.V."/>
            <person name="Nagy L.G."/>
            <person name="Martin F."/>
            <person name="Kauserud H."/>
        </authorList>
    </citation>
    <scope>NUCLEOTIDE SEQUENCE</scope>
    <source>
        <strain evidence="1">CBHHK002</strain>
    </source>
</reference>
<evidence type="ECO:0000313" key="1">
    <source>
        <dbReference type="EMBL" id="KAJ7360927.1"/>
    </source>
</evidence>